<dbReference type="InterPro" id="IPR003959">
    <property type="entry name" value="ATPase_AAA_core"/>
</dbReference>
<keyword evidence="4" id="KW-0143">Chaperone</keyword>
<dbReference type="PRINTS" id="PR00300">
    <property type="entry name" value="CLPPROTEASEA"/>
</dbReference>
<dbReference type="InterPro" id="IPR041546">
    <property type="entry name" value="ClpA/ClpB_AAA_lid"/>
</dbReference>
<dbReference type="Pfam" id="PF17871">
    <property type="entry name" value="AAA_lid_9"/>
    <property type="match status" value="1"/>
</dbReference>
<organism evidence="10 11">
    <name type="scientific">Marispirochaeta aestuarii</name>
    <dbReference type="NCBI Taxonomy" id="1963862"/>
    <lineage>
        <taxon>Bacteria</taxon>
        <taxon>Pseudomonadati</taxon>
        <taxon>Spirochaetota</taxon>
        <taxon>Spirochaetia</taxon>
        <taxon>Spirochaetales</taxon>
        <taxon>Spirochaetaceae</taxon>
        <taxon>Marispirochaeta</taxon>
    </lineage>
</organism>
<keyword evidence="10" id="KW-0645">Protease</keyword>
<feature type="coiled-coil region" evidence="6">
    <location>
        <begin position="428"/>
        <end position="474"/>
    </location>
</feature>
<evidence type="ECO:0000256" key="3">
    <source>
        <dbReference type="ARBA" id="ARBA00022840"/>
    </source>
</evidence>
<evidence type="ECO:0000256" key="4">
    <source>
        <dbReference type="ARBA" id="ARBA00023186"/>
    </source>
</evidence>
<dbReference type="PANTHER" id="PTHR11638:SF18">
    <property type="entry name" value="HEAT SHOCK PROTEIN 104"/>
    <property type="match status" value="1"/>
</dbReference>
<dbReference type="GO" id="GO:0008233">
    <property type="term" value="F:peptidase activity"/>
    <property type="evidence" value="ECO:0007669"/>
    <property type="project" value="UniProtKB-KW"/>
</dbReference>
<dbReference type="Pfam" id="PF02861">
    <property type="entry name" value="Clp_N"/>
    <property type="match status" value="1"/>
</dbReference>
<dbReference type="GO" id="GO:0016887">
    <property type="term" value="F:ATP hydrolysis activity"/>
    <property type="evidence" value="ECO:0007669"/>
    <property type="project" value="InterPro"/>
</dbReference>
<dbReference type="FunFam" id="3.40.50.300:FF:000025">
    <property type="entry name" value="ATP-dependent Clp protease subunit"/>
    <property type="match status" value="1"/>
</dbReference>
<keyword evidence="1 5" id="KW-0677">Repeat</keyword>
<name>A0A1Y1RW93_9SPIO</name>
<keyword evidence="3" id="KW-0067">ATP-binding</keyword>
<dbReference type="Pfam" id="PF07724">
    <property type="entry name" value="AAA_2"/>
    <property type="match status" value="1"/>
</dbReference>
<dbReference type="Proteomes" id="UP000192343">
    <property type="component" value="Unassembled WGS sequence"/>
</dbReference>
<proteinExistence type="predicted"/>
<sequence>MFKGLTQRAQRLLTIFAQEEAKRFHSDKLLPEHIILALLKDGEGVGYKALKELKVDPVELQLEIEKSIPKRHTGFILGDVPPSKRGKKMLEDSAEEARNLGHEYIGTEHLLLAAARETGSVVARTLAKYNVNVEALRSAITDLSGSSAAQQAQARKSASSAGQQKRTQQHPKKATPTLDEFSRDLTDYAVQKKLDPVIGREDEIERVIQILARRTKNNPVLIGEPGVGKTAIVEGLAQRITDGTAPEVLIDKRVVTLDLASLIAGTKYRGEFEDRLKRVMKEILSAGNVVLFIDELHTIIGAGGAEGAIDASNMLKPALSRGELQCIGATTLNEYKKYIEKDAALERRFQSIYVKEPSVDETIEILKGIKRQYEDHHNVIYTDKAIEAAVSLSHRYIIERFLPDKAIDLLDEAGSHKRIRNSVRPSELSELELEIERLTQEKINLVNNQDYERAAALRDTVRQLKGQVEDLKKGWKDSLRSERNIVDAEDIHTIIARITGIPVSRLAQSESEKLLDIEAELHKTVIGQDDAIKVIASAIRRSRTGLSSPKRPLGSFIFLGPTGVGKSLLAKTLAVFLFGDENSLIRIDMSDFMEKHNVSRLVGAPPGYVGYEEGGILTEKIRRRPYSVILLDEIEKAHPDVFNILLQVLEEGELQDNLGHKVSFRNTVLIMTSNAGAREITRDSSLGFRADDGILDHSEIKSSAMNELKRFFRPEFINRVDEIVVFHSLSRDQVSTIFDILVDEVRLRLLEMNIFLEISKKAKDLLLDKGYDVKFGARPMRRIIQKELEDPLSMEILKGKCASGNVIQVSVRNDRISFRVKTQKKLPAPAEVVN</sequence>
<dbReference type="Gene3D" id="4.10.860.10">
    <property type="entry name" value="UVR domain"/>
    <property type="match status" value="1"/>
</dbReference>
<dbReference type="PROSITE" id="PS51903">
    <property type="entry name" value="CLP_R"/>
    <property type="match status" value="1"/>
</dbReference>
<dbReference type="GO" id="GO:0005737">
    <property type="term" value="C:cytoplasm"/>
    <property type="evidence" value="ECO:0007669"/>
    <property type="project" value="TreeGrafter"/>
</dbReference>
<dbReference type="FunFam" id="3.40.50.300:FF:000010">
    <property type="entry name" value="Chaperone clpB 1, putative"/>
    <property type="match status" value="1"/>
</dbReference>
<evidence type="ECO:0000259" key="9">
    <source>
        <dbReference type="PROSITE" id="PS51903"/>
    </source>
</evidence>
<dbReference type="InterPro" id="IPR001943">
    <property type="entry name" value="UVR_dom"/>
</dbReference>
<dbReference type="AlphaFoldDB" id="A0A1Y1RW93"/>
<evidence type="ECO:0000313" key="10">
    <source>
        <dbReference type="EMBL" id="ORC34449.1"/>
    </source>
</evidence>
<evidence type="ECO:0000256" key="2">
    <source>
        <dbReference type="ARBA" id="ARBA00022741"/>
    </source>
</evidence>
<accession>A0A1Y1RW93</accession>
<dbReference type="PROSITE" id="PS00870">
    <property type="entry name" value="CLPAB_1"/>
    <property type="match status" value="1"/>
</dbReference>
<dbReference type="SMART" id="SM01086">
    <property type="entry name" value="ClpB_D2-small"/>
    <property type="match status" value="1"/>
</dbReference>
<dbReference type="InterPro" id="IPR004176">
    <property type="entry name" value="Clp_R_N"/>
</dbReference>
<dbReference type="GO" id="GO:0034605">
    <property type="term" value="P:cellular response to heat"/>
    <property type="evidence" value="ECO:0007669"/>
    <property type="project" value="TreeGrafter"/>
</dbReference>
<dbReference type="InterPro" id="IPR027417">
    <property type="entry name" value="P-loop_NTPase"/>
</dbReference>
<keyword evidence="10" id="KW-0378">Hydrolase</keyword>
<feature type="region of interest" description="Disordered" evidence="7">
    <location>
        <begin position="147"/>
        <end position="181"/>
    </location>
</feature>
<dbReference type="PROSITE" id="PS50151">
    <property type="entry name" value="UVR"/>
    <property type="match status" value="1"/>
</dbReference>
<dbReference type="Pfam" id="PF00004">
    <property type="entry name" value="AAA"/>
    <property type="match status" value="1"/>
</dbReference>
<feature type="domain" description="Clp R" evidence="9">
    <location>
        <begin position="1"/>
        <end position="146"/>
    </location>
</feature>
<dbReference type="CDD" id="cd00009">
    <property type="entry name" value="AAA"/>
    <property type="match status" value="1"/>
</dbReference>
<keyword evidence="2" id="KW-0547">Nucleotide-binding</keyword>
<feature type="compositionally biased region" description="Low complexity" evidence="7">
    <location>
        <begin position="147"/>
        <end position="165"/>
    </location>
</feature>
<dbReference type="Pfam" id="PF10431">
    <property type="entry name" value="ClpB_D2-small"/>
    <property type="match status" value="1"/>
</dbReference>
<dbReference type="OrthoDB" id="9803641at2"/>
<evidence type="ECO:0000256" key="7">
    <source>
        <dbReference type="SAM" id="MobiDB-lite"/>
    </source>
</evidence>
<dbReference type="Gene3D" id="3.40.50.300">
    <property type="entry name" value="P-loop containing nucleotide triphosphate hydrolases"/>
    <property type="match status" value="2"/>
</dbReference>
<dbReference type="RefSeq" id="WP_083051266.1">
    <property type="nucleotide sequence ID" value="NZ_CAXXQO010000004.1"/>
</dbReference>
<comment type="caution">
    <text evidence="10">The sequence shown here is derived from an EMBL/GenBank/DDBJ whole genome shotgun (WGS) entry which is preliminary data.</text>
</comment>
<dbReference type="Gene3D" id="1.10.1780.10">
    <property type="entry name" value="Clp, N-terminal domain"/>
    <property type="match status" value="1"/>
</dbReference>
<evidence type="ECO:0000256" key="6">
    <source>
        <dbReference type="SAM" id="Coils"/>
    </source>
</evidence>
<protein>
    <submittedName>
        <fullName evidence="10">Clp protease</fullName>
    </submittedName>
</protein>
<evidence type="ECO:0000259" key="8">
    <source>
        <dbReference type="PROSITE" id="PS50151"/>
    </source>
</evidence>
<dbReference type="STRING" id="1963862.B4O97_12465"/>
<dbReference type="CDD" id="cd19499">
    <property type="entry name" value="RecA-like_ClpB_Hsp104-like"/>
    <property type="match status" value="1"/>
</dbReference>
<dbReference type="PANTHER" id="PTHR11638">
    <property type="entry name" value="ATP-DEPENDENT CLP PROTEASE"/>
    <property type="match status" value="1"/>
</dbReference>
<evidence type="ECO:0000256" key="1">
    <source>
        <dbReference type="ARBA" id="ARBA00022737"/>
    </source>
</evidence>
<dbReference type="GO" id="GO:0006508">
    <property type="term" value="P:proteolysis"/>
    <property type="evidence" value="ECO:0007669"/>
    <property type="project" value="UniProtKB-KW"/>
</dbReference>
<evidence type="ECO:0000313" key="11">
    <source>
        <dbReference type="Proteomes" id="UP000192343"/>
    </source>
</evidence>
<dbReference type="InterPro" id="IPR050130">
    <property type="entry name" value="ClpA_ClpB"/>
</dbReference>
<dbReference type="InterPro" id="IPR019489">
    <property type="entry name" value="Clp_ATPase_C"/>
</dbReference>
<gene>
    <name evidence="10" type="ORF">B4O97_12465</name>
</gene>
<keyword evidence="6" id="KW-0175">Coiled coil</keyword>
<evidence type="ECO:0000256" key="5">
    <source>
        <dbReference type="PROSITE-ProRule" id="PRU01251"/>
    </source>
</evidence>
<dbReference type="SUPFAM" id="SSF81923">
    <property type="entry name" value="Double Clp-N motif"/>
    <property type="match status" value="1"/>
</dbReference>
<dbReference type="InterPro" id="IPR001270">
    <property type="entry name" value="ClpA/B"/>
</dbReference>
<dbReference type="EMBL" id="MWQY01000013">
    <property type="protein sequence ID" value="ORC34449.1"/>
    <property type="molecule type" value="Genomic_DNA"/>
</dbReference>
<reference evidence="10 11" key="1">
    <citation type="submission" date="2017-03" db="EMBL/GenBank/DDBJ databases">
        <title>Draft Genome sequence of Marispirochaeta sp. strain JC444.</title>
        <authorList>
            <person name="Shivani Y."/>
            <person name="Subhash Y."/>
            <person name="Sasikala C."/>
            <person name="Ramana C."/>
        </authorList>
    </citation>
    <scope>NUCLEOTIDE SEQUENCE [LARGE SCALE GENOMIC DNA]</scope>
    <source>
        <strain evidence="10 11">JC444</strain>
    </source>
</reference>
<dbReference type="SUPFAM" id="SSF52540">
    <property type="entry name" value="P-loop containing nucleoside triphosphate hydrolases"/>
    <property type="match status" value="2"/>
</dbReference>
<dbReference type="GO" id="GO:0005524">
    <property type="term" value="F:ATP binding"/>
    <property type="evidence" value="ECO:0007669"/>
    <property type="project" value="UniProtKB-KW"/>
</dbReference>
<dbReference type="InterPro" id="IPR003593">
    <property type="entry name" value="AAA+_ATPase"/>
</dbReference>
<keyword evidence="11" id="KW-1185">Reference proteome</keyword>
<dbReference type="Gene3D" id="1.10.8.60">
    <property type="match status" value="2"/>
</dbReference>
<feature type="domain" description="UVR" evidence="8">
    <location>
        <begin position="432"/>
        <end position="467"/>
    </location>
</feature>
<dbReference type="SMART" id="SM00382">
    <property type="entry name" value="AAA"/>
    <property type="match status" value="2"/>
</dbReference>
<dbReference type="InterPro" id="IPR036628">
    <property type="entry name" value="Clp_N_dom_sf"/>
</dbReference>
<dbReference type="InterPro" id="IPR018368">
    <property type="entry name" value="ClpA/B_CS1"/>
</dbReference>